<comment type="caution">
    <text evidence="4">Lacks conserved residue(s) required for the propagation of feature annotation.</text>
</comment>
<evidence type="ECO:0000313" key="8">
    <source>
        <dbReference type="Proteomes" id="UP000314980"/>
    </source>
</evidence>
<protein>
    <recommendedName>
        <fullName evidence="6">Sushi domain-containing protein</fullName>
    </recommendedName>
</protein>
<dbReference type="GO" id="GO:0001851">
    <property type="term" value="F:complement component C3b binding"/>
    <property type="evidence" value="ECO:0007669"/>
    <property type="project" value="TreeGrafter"/>
</dbReference>
<dbReference type="CDD" id="cd00033">
    <property type="entry name" value="CCP"/>
    <property type="match status" value="1"/>
</dbReference>
<evidence type="ECO:0000256" key="5">
    <source>
        <dbReference type="SAM" id="SignalP"/>
    </source>
</evidence>
<reference evidence="7" key="3">
    <citation type="submission" date="2025-09" db="UniProtKB">
        <authorList>
            <consortium name="Ensembl"/>
        </authorList>
    </citation>
    <scope>IDENTIFICATION</scope>
</reference>
<dbReference type="SUPFAM" id="SSF57535">
    <property type="entry name" value="Complement control module/SCR domain"/>
    <property type="match status" value="2"/>
</dbReference>
<evidence type="ECO:0000256" key="2">
    <source>
        <dbReference type="ARBA" id="ARBA00022729"/>
    </source>
</evidence>
<accession>A0A4W6F8K2</accession>
<feature type="disulfide bond" evidence="4">
    <location>
        <begin position="116"/>
        <end position="143"/>
    </location>
</feature>
<dbReference type="InterPro" id="IPR051503">
    <property type="entry name" value="ComplSys_Reg/VirEntry_Med"/>
</dbReference>
<dbReference type="Proteomes" id="UP000314980">
    <property type="component" value="Unassembled WGS sequence"/>
</dbReference>
<dbReference type="InParanoid" id="A0A4W6F8K2"/>
<keyword evidence="1 4" id="KW-0768">Sushi</keyword>
<dbReference type="PANTHER" id="PTHR45785">
    <property type="entry name" value="COMPLEMENT FACTOR H-RELATED"/>
    <property type="match status" value="1"/>
</dbReference>
<feature type="signal peptide" evidence="5">
    <location>
        <begin position="1"/>
        <end position="20"/>
    </location>
</feature>
<dbReference type="AlphaFoldDB" id="A0A4W6F8K2"/>
<dbReference type="InterPro" id="IPR000436">
    <property type="entry name" value="Sushi_SCR_CCP_dom"/>
</dbReference>
<name>A0A4W6F8K2_LATCA</name>
<dbReference type="PROSITE" id="PS50923">
    <property type="entry name" value="SUSHI"/>
    <property type="match status" value="2"/>
</dbReference>
<dbReference type="Ensembl" id="ENSLCAT00010047483.1">
    <property type="protein sequence ID" value="ENSLCAP00010046369.1"/>
    <property type="gene ID" value="ENSLCAG00010021504.1"/>
</dbReference>
<dbReference type="Pfam" id="PF00084">
    <property type="entry name" value="Sushi"/>
    <property type="match status" value="2"/>
</dbReference>
<dbReference type="SMART" id="SM00032">
    <property type="entry name" value="CCP"/>
    <property type="match status" value="2"/>
</dbReference>
<sequence length="155" mass="17908">NQWLLLTWLFVNKCCVFVLSFKVTCDSQRDPLVYYWDVYWEQKITLNETVSYWCMSGYKSTDGAIRATCTRYGWRPNPLCQAIANHCSPPPKVDNAVVVSSYQKEYLSGSKVTYHCRYNYTLEGEKLTKCAESSWGQGEKDPCINMCLENSVHVL</sequence>
<keyword evidence="2 5" id="KW-0732">Signal</keyword>
<proteinExistence type="predicted"/>
<dbReference type="GeneTree" id="ENSGT01150000287573"/>
<organism evidence="7 8">
    <name type="scientific">Lates calcarifer</name>
    <name type="common">Barramundi</name>
    <name type="synonym">Holocentrus calcarifer</name>
    <dbReference type="NCBI Taxonomy" id="8187"/>
    <lineage>
        <taxon>Eukaryota</taxon>
        <taxon>Metazoa</taxon>
        <taxon>Chordata</taxon>
        <taxon>Craniata</taxon>
        <taxon>Vertebrata</taxon>
        <taxon>Euteleostomi</taxon>
        <taxon>Actinopterygii</taxon>
        <taxon>Neopterygii</taxon>
        <taxon>Teleostei</taxon>
        <taxon>Neoteleostei</taxon>
        <taxon>Acanthomorphata</taxon>
        <taxon>Carangaria</taxon>
        <taxon>Carangaria incertae sedis</taxon>
        <taxon>Centropomidae</taxon>
        <taxon>Lates</taxon>
    </lineage>
</organism>
<evidence type="ECO:0000256" key="1">
    <source>
        <dbReference type="ARBA" id="ARBA00022659"/>
    </source>
</evidence>
<dbReference type="GO" id="GO:0005615">
    <property type="term" value="C:extracellular space"/>
    <property type="evidence" value="ECO:0007669"/>
    <property type="project" value="TreeGrafter"/>
</dbReference>
<dbReference type="GO" id="GO:0006956">
    <property type="term" value="P:complement activation"/>
    <property type="evidence" value="ECO:0007669"/>
    <property type="project" value="TreeGrafter"/>
</dbReference>
<dbReference type="PANTHER" id="PTHR45785:SF7">
    <property type="entry name" value="COMPLEMENT FACTOR H"/>
    <property type="match status" value="1"/>
</dbReference>
<reference evidence="8" key="1">
    <citation type="submission" date="2015-09" db="EMBL/GenBank/DDBJ databases">
        <authorList>
            <person name="Sai Rama Sridatta P."/>
        </authorList>
    </citation>
    <scope>NUCLEOTIDE SEQUENCE [LARGE SCALE GENOMIC DNA]</scope>
</reference>
<feature type="disulfide bond" evidence="4">
    <location>
        <begin position="87"/>
        <end position="130"/>
    </location>
</feature>
<dbReference type="InterPro" id="IPR035976">
    <property type="entry name" value="Sushi/SCR/CCP_sf"/>
</dbReference>
<dbReference type="Gene3D" id="2.10.70.10">
    <property type="entry name" value="Complement Module, domain 1"/>
    <property type="match status" value="2"/>
</dbReference>
<evidence type="ECO:0000256" key="4">
    <source>
        <dbReference type="PROSITE-ProRule" id="PRU00302"/>
    </source>
</evidence>
<reference evidence="7" key="2">
    <citation type="submission" date="2025-08" db="UniProtKB">
        <authorList>
            <consortium name="Ensembl"/>
        </authorList>
    </citation>
    <scope>IDENTIFICATION</scope>
</reference>
<feature type="chain" id="PRO_5021452901" description="Sushi domain-containing protein" evidence="5">
    <location>
        <begin position="21"/>
        <end position="155"/>
    </location>
</feature>
<evidence type="ECO:0000256" key="3">
    <source>
        <dbReference type="ARBA" id="ARBA00023157"/>
    </source>
</evidence>
<feature type="domain" description="Sushi" evidence="6">
    <location>
        <begin position="23"/>
        <end position="82"/>
    </location>
</feature>
<keyword evidence="8" id="KW-1185">Reference proteome</keyword>
<evidence type="ECO:0000259" key="6">
    <source>
        <dbReference type="PROSITE" id="PS50923"/>
    </source>
</evidence>
<evidence type="ECO:0000313" key="7">
    <source>
        <dbReference type="Ensembl" id="ENSLCAP00010046369.1"/>
    </source>
</evidence>
<feature type="domain" description="Sushi" evidence="6">
    <location>
        <begin position="85"/>
        <end position="145"/>
    </location>
</feature>
<keyword evidence="3 4" id="KW-1015">Disulfide bond</keyword>